<dbReference type="InterPro" id="IPR051913">
    <property type="entry name" value="GH2_Domain-Containing"/>
</dbReference>
<comment type="similarity">
    <text evidence="1">Belongs to the glycosyl hydrolase 2 family.</text>
</comment>
<dbReference type="InterPro" id="IPR006101">
    <property type="entry name" value="Glyco_hydro_2"/>
</dbReference>
<evidence type="ECO:0000313" key="10">
    <source>
        <dbReference type="EMBL" id="MBU3849976.1"/>
    </source>
</evidence>
<gene>
    <name evidence="10" type="ORF">IAA16_05375</name>
</gene>
<dbReference type="Pfam" id="PF02837">
    <property type="entry name" value="Glyco_hydro_2_N"/>
    <property type="match status" value="1"/>
</dbReference>
<dbReference type="SUPFAM" id="SSF49785">
    <property type="entry name" value="Galactose-binding domain-like"/>
    <property type="match status" value="1"/>
</dbReference>
<dbReference type="Pfam" id="PF16355">
    <property type="entry name" value="DUF4982"/>
    <property type="match status" value="1"/>
</dbReference>
<dbReference type="Proteomes" id="UP000823914">
    <property type="component" value="Unassembled WGS sequence"/>
</dbReference>
<organism evidence="10 11">
    <name type="scientific">Candidatus Treponema excrementipullorum</name>
    <dbReference type="NCBI Taxonomy" id="2838768"/>
    <lineage>
        <taxon>Bacteria</taxon>
        <taxon>Pseudomonadati</taxon>
        <taxon>Spirochaetota</taxon>
        <taxon>Spirochaetia</taxon>
        <taxon>Spirochaetales</taxon>
        <taxon>Treponemataceae</taxon>
        <taxon>Treponema</taxon>
    </lineage>
</organism>
<dbReference type="Pfam" id="PF02836">
    <property type="entry name" value="Glyco_hydro_2_C"/>
    <property type="match status" value="1"/>
</dbReference>
<feature type="domain" description="Glycoside hydrolase family 2" evidence="9">
    <location>
        <begin position="852"/>
        <end position="954"/>
    </location>
</feature>
<feature type="domain" description="Glycosyl hydrolases family 2 sugar binding" evidence="7">
    <location>
        <begin position="124"/>
        <end position="217"/>
    </location>
</feature>
<dbReference type="InterPro" id="IPR006103">
    <property type="entry name" value="Glyco_hydro_2_cat"/>
</dbReference>
<dbReference type="Gene3D" id="2.60.120.260">
    <property type="entry name" value="Galactose-binding domain-like"/>
    <property type="match status" value="1"/>
</dbReference>
<evidence type="ECO:0000256" key="3">
    <source>
        <dbReference type="ARBA" id="ARBA00023295"/>
    </source>
</evidence>
<dbReference type="InterPro" id="IPR013783">
    <property type="entry name" value="Ig-like_fold"/>
</dbReference>
<dbReference type="PRINTS" id="PR00132">
    <property type="entry name" value="GLHYDRLASE2"/>
</dbReference>
<dbReference type="PROSITE" id="PS51257">
    <property type="entry name" value="PROKAR_LIPOPROTEIN"/>
    <property type="match status" value="1"/>
</dbReference>
<evidence type="ECO:0000259" key="6">
    <source>
        <dbReference type="Pfam" id="PF02836"/>
    </source>
</evidence>
<feature type="domain" description="Glycoside hydrolase family 2 immunoglobulin-like beta-sandwich" evidence="5">
    <location>
        <begin position="239"/>
        <end position="349"/>
    </location>
</feature>
<feature type="signal peptide" evidence="4">
    <location>
        <begin position="1"/>
        <end position="25"/>
    </location>
</feature>
<dbReference type="SUPFAM" id="SSF49303">
    <property type="entry name" value="beta-Galactosidase/glucuronidase domain"/>
    <property type="match status" value="1"/>
</dbReference>
<dbReference type="InterPro" id="IPR006102">
    <property type="entry name" value="Ig-like_GH2"/>
</dbReference>
<dbReference type="InterPro" id="IPR036156">
    <property type="entry name" value="Beta-gal/glucu_dom_sf"/>
</dbReference>
<proteinExistence type="inferred from homology"/>
<dbReference type="InterPro" id="IPR008964">
    <property type="entry name" value="Invasin/intimin_cell_adhesion"/>
</dbReference>
<feature type="chain" id="PRO_5038716256" evidence="4">
    <location>
        <begin position="26"/>
        <end position="960"/>
    </location>
</feature>
<evidence type="ECO:0000259" key="9">
    <source>
        <dbReference type="Pfam" id="PF18565"/>
    </source>
</evidence>
<name>A0A9E2NYR2_9SPIR</name>
<dbReference type="InterPro" id="IPR017853">
    <property type="entry name" value="GH"/>
</dbReference>
<dbReference type="Pfam" id="PF00703">
    <property type="entry name" value="Glyco_hydro_2"/>
    <property type="match status" value="1"/>
</dbReference>
<dbReference type="GO" id="GO:0005975">
    <property type="term" value="P:carbohydrate metabolic process"/>
    <property type="evidence" value="ECO:0007669"/>
    <property type="project" value="InterPro"/>
</dbReference>
<dbReference type="InterPro" id="IPR006104">
    <property type="entry name" value="Glyco_hydro_2_N"/>
</dbReference>
<dbReference type="PANTHER" id="PTHR42732">
    <property type="entry name" value="BETA-GALACTOSIDASE"/>
    <property type="match status" value="1"/>
</dbReference>
<dbReference type="Gene3D" id="2.60.40.10">
    <property type="entry name" value="Immunoglobulins"/>
    <property type="match status" value="3"/>
</dbReference>
<evidence type="ECO:0000259" key="5">
    <source>
        <dbReference type="Pfam" id="PF00703"/>
    </source>
</evidence>
<dbReference type="InterPro" id="IPR008979">
    <property type="entry name" value="Galactose-bd-like_sf"/>
</dbReference>
<dbReference type="EMBL" id="JAHLFV010000128">
    <property type="protein sequence ID" value="MBU3849976.1"/>
    <property type="molecule type" value="Genomic_DNA"/>
</dbReference>
<sequence length="960" mass="107053">MKKSISLVISAFLLCCFVFYGCSDAITGGNAFLTGVSNIEGDGTTNQAYEQDGFYATYAKDRSVIEGRTIKFNEGWKFYLGDNPGASDHVFDDSDWQNVTIPHDYSQEQGYTSSGEAESGYLPGGIGWYRKYFEIEPNWKTSKKVVINFDGVYMNAEVYLNGVKLGYHPFGYTAFSFELPSNLLVEGENVIAVKTDNKVPSSRWYSGSGIYRDVNLIITDPVHIKQNGVAVLTPVNEGSNTMGEIDLHIKLTNDRKDAMDVDIITSVLEKGSKTVINSKKITKSLPQGEHTLKATSDGDASDLRLNVSNPKLWYVWDQQEGGQSLYTVRTEVKQGNVLIDRYETDFGFRYFKFDYETGFWFNGKNLKLKGVCMHHDQGALGSEAWYRAMERQVQVLKDMGCNAIRITHNPGARAFIDICNKEGMLVIEEAFDTFSNPKNGNTNDFSSLFKDTISEDNTIENGKKDMLWAEFSVKAMADRDKNDPSVIMWSLGNEIFEGISGNTSEYPTYAENLTNWIIEVDSTVGERKKDREAIPTKDPGKYRAARYVTIGDNRRQTSGSGKPFETMKKIHDMGGIVGFNYANEEAITDAYNVGWCIYGSETASSVNSRGVYDKLGEGNFNASQTSDQFLTSYDHSKVSWGALASEAWLRTVKWDYNAGEFVWTGFDYLGEPTPWNKTDAGSTVGDFEKAPKSSYFGIIDTTGFPKDSYYLYQSLWHEGKNTLHILPTWDEDDVYKWDSAKTKVQVTVYTDAPVVRLYLNGKEIGAAKAETVKSNGSLYEYKKYVATPLSNGQGTNTFAERTDSRMLYANFDVTYESGVLEAKAFDENGRQITNTDGRNIVKTTKKQEGVRLSVTADRDKIKADGKDLCYITIDAQDFDGNFVNSFEGDVTVTVTGEGTLLALDNGRQNDHTPYTNSTRKATRGKLLAIVQSTKKDGKFTVTAVSDKAKEGTVTVLTVAE</sequence>
<feature type="domain" description="DUF4982" evidence="8">
    <location>
        <begin position="742"/>
        <end position="832"/>
    </location>
</feature>
<feature type="domain" description="Glycoside hydrolase family 2 catalytic" evidence="6">
    <location>
        <begin position="358"/>
        <end position="523"/>
    </location>
</feature>
<evidence type="ECO:0000313" key="11">
    <source>
        <dbReference type="Proteomes" id="UP000823914"/>
    </source>
</evidence>
<evidence type="ECO:0000256" key="1">
    <source>
        <dbReference type="ARBA" id="ARBA00007401"/>
    </source>
</evidence>
<keyword evidence="3" id="KW-0326">Glycosidase</keyword>
<reference evidence="10" key="1">
    <citation type="journal article" date="2021" name="PeerJ">
        <title>Extensive microbial diversity within the chicken gut microbiome revealed by metagenomics and culture.</title>
        <authorList>
            <person name="Gilroy R."/>
            <person name="Ravi A."/>
            <person name="Getino M."/>
            <person name="Pursley I."/>
            <person name="Horton D.L."/>
            <person name="Alikhan N.F."/>
            <person name="Baker D."/>
            <person name="Gharbi K."/>
            <person name="Hall N."/>
            <person name="Watson M."/>
            <person name="Adriaenssens E.M."/>
            <person name="Foster-Nyarko E."/>
            <person name="Jarju S."/>
            <person name="Secka A."/>
            <person name="Antonio M."/>
            <person name="Oren A."/>
            <person name="Chaudhuri R.R."/>
            <person name="La Ragione R."/>
            <person name="Hildebrand F."/>
            <person name="Pallen M.J."/>
        </authorList>
    </citation>
    <scope>NUCLEOTIDE SEQUENCE</scope>
    <source>
        <strain evidence="10">Gambia15-2214</strain>
    </source>
</reference>
<comment type="caution">
    <text evidence="10">The sequence shown here is derived from an EMBL/GenBank/DDBJ whole genome shotgun (WGS) entry which is preliminary data.</text>
</comment>
<evidence type="ECO:0000259" key="7">
    <source>
        <dbReference type="Pfam" id="PF02837"/>
    </source>
</evidence>
<dbReference type="AlphaFoldDB" id="A0A9E2NYR2"/>
<reference evidence="10" key="2">
    <citation type="submission" date="2021-04" db="EMBL/GenBank/DDBJ databases">
        <authorList>
            <person name="Gilroy R."/>
        </authorList>
    </citation>
    <scope>NUCLEOTIDE SEQUENCE</scope>
    <source>
        <strain evidence="10">Gambia15-2214</strain>
    </source>
</reference>
<dbReference type="GO" id="GO:0004553">
    <property type="term" value="F:hydrolase activity, hydrolyzing O-glycosyl compounds"/>
    <property type="evidence" value="ECO:0007669"/>
    <property type="project" value="InterPro"/>
</dbReference>
<evidence type="ECO:0000256" key="4">
    <source>
        <dbReference type="SAM" id="SignalP"/>
    </source>
</evidence>
<accession>A0A9E2NYR2</accession>
<dbReference type="PANTHER" id="PTHR42732:SF1">
    <property type="entry name" value="BETA-MANNOSIDASE"/>
    <property type="match status" value="1"/>
</dbReference>
<keyword evidence="4" id="KW-0732">Signal</keyword>
<evidence type="ECO:0000256" key="2">
    <source>
        <dbReference type="ARBA" id="ARBA00022801"/>
    </source>
</evidence>
<dbReference type="SUPFAM" id="SSF49373">
    <property type="entry name" value="Invasin/intimin cell-adhesion fragments"/>
    <property type="match status" value="1"/>
</dbReference>
<dbReference type="InterPro" id="IPR032311">
    <property type="entry name" value="DUF4982"/>
</dbReference>
<evidence type="ECO:0000259" key="8">
    <source>
        <dbReference type="Pfam" id="PF16355"/>
    </source>
</evidence>
<dbReference type="Pfam" id="PF18565">
    <property type="entry name" value="Glyco_hydro2_C5"/>
    <property type="match status" value="1"/>
</dbReference>
<keyword evidence="2" id="KW-0378">Hydrolase</keyword>
<protein>
    <submittedName>
        <fullName evidence="10">DUF4982 domain-containing protein</fullName>
    </submittedName>
</protein>
<dbReference type="InterPro" id="IPR040605">
    <property type="entry name" value="Glyco_hydro2_dom5"/>
</dbReference>
<dbReference type="SUPFAM" id="SSF51445">
    <property type="entry name" value="(Trans)glycosidases"/>
    <property type="match status" value="1"/>
</dbReference>
<dbReference type="Gene3D" id="3.20.20.80">
    <property type="entry name" value="Glycosidases"/>
    <property type="match status" value="2"/>
</dbReference>